<dbReference type="InterPro" id="IPR021777">
    <property type="entry name" value="SANBR_BTB"/>
</dbReference>
<evidence type="ECO:0000259" key="2">
    <source>
        <dbReference type="Pfam" id="PF11822"/>
    </source>
</evidence>
<dbReference type="InterPro" id="IPR045902">
    <property type="entry name" value="SANBR-like"/>
</dbReference>
<accession>A0AA35WNL6</accession>
<feature type="compositionally biased region" description="Basic and acidic residues" evidence="1">
    <location>
        <begin position="145"/>
        <end position="179"/>
    </location>
</feature>
<gene>
    <name evidence="3" type="ORF">GBAR_LOCUS13708</name>
</gene>
<evidence type="ECO:0000256" key="1">
    <source>
        <dbReference type="SAM" id="MobiDB-lite"/>
    </source>
</evidence>
<organism evidence="3 4">
    <name type="scientific">Geodia barretti</name>
    <name type="common">Barrett's horny sponge</name>
    <dbReference type="NCBI Taxonomy" id="519541"/>
    <lineage>
        <taxon>Eukaryota</taxon>
        <taxon>Metazoa</taxon>
        <taxon>Porifera</taxon>
        <taxon>Demospongiae</taxon>
        <taxon>Heteroscleromorpha</taxon>
        <taxon>Tetractinellida</taxon>
        <taxon>Astrophorina</taxon>
        <taxon>Geodiidae</taxon>
        <taxon>Geodia</taxon>
    </lineage>
</organism>
<reference evidence="3" key="1">
    <citation type="submission" date="2023-03" db="EMBL/GenBank/DDBJ databases">
        <authorList>
            <person name="Steffen K."/>
            <person name="Cardenas P."/>
        </authorList>
    </citation>
    <scope>NUCLEOTIDE SEQUENCE</scope>
</reference>
<feature type="compositionally biased region" description="Low complexity" evidence="1">
    <location>
        <begin position="54"/>
        <end position="65"/>
    </location>
</feature>
<feature type="region of interest" description="Disordered" evidence="1">
    <location>
        <begin position="129"/>
        <end position="185"/>
    </location>
</feature>
<evidence type="ECO:0000313" key="3">
    <source>
        <dbReference type="EMBL" id="CAI8023471.1"/>
    </source>
</evidence>
<proteinExistence type="predicted"/>
<feature type="region of interest" description="Disordered" evidence="1">
    <location>
        <begin position="43"/>
        <end position="85"/>
    </location>
</feature>
<dbReference type="PANTHER" id="PTHR20946:SF0">
    <property type="entry name" value="SANT AND BTB DOMAIN REGULATOR OF CLASS SWITCH RECOMBINATION"/>
    <property type="match status" value="1"/>
</dbReference>
<dbReference type="AlphaFoldDB" id="A0AA35WNL6"/>
<comment type="caution">
    <text evidence="3">The sequence shown here is derived from an EMBL/GenBank/DDBJ whole genome shotgun (WGS) entry which is preliminary data.</text>
</comment>
<sequence>MHLSTTYHNSLQCYERWEELRTFTRNSVNRDCSELTAYGRPVSNKAHSCHRQTSRTSVLRSTTSASPPPLPPPPPSDVRPHSRSEVSFGMKREGAEKQFVQKRENLAVGEGGWGMGEGRGNSFYQTLMDKDREGDGLGDSNGAKRRMEEGLEKQTGKSELEAGRTEGAKDSERDKEMKKNSSLPARESDMIIHVFDDQRKTKRQFHCPRAVLVREMRYFSEYLSSETHLWDEVDISVHCDITVFEWLMRYAKRGSPRGAAGGNSGQPP</sequence>
<dbReference type="Pfam" id="PF11822">
    <property type="entry name" value="BTB_SANBR"/>
    <property type="match status" value="1"/>
</dbReference>
<protein>
    <submittedName>
        <fullName evidence="3">Uncharacterized protein KIAA1841 homolog</fullName>
    </submittedName>
</protein>
<feature type="compositionally biased region" description="Pro residues" evidence="1">
    <location>
        <begin position="66"/>
        <end position="77"/>
    </location>
</feature>
<keyword evidence="4" id="KW-1185">Reference proteome</keyword>
<name>A0AA35WNL6_GEOBA</name>
<evidence type="ECO:0000313" key="4">
    <source>
        <dbReference type="Proteomes" id="UP001174909"/>
    </source>
</evidence>
<dbReference type="PANTHER" id="PTHR20946">
    <property type="entry name" value="SANT AND BTB DOMAIN REGULATOR OF CLASS SWITCH RECOMBINATION"/>
    <property type="match status" value="1"/>
</dbReference>
<feature type="domain" description="SANT and BTB" evidence="2">
    <location>
        <begin position="190"/>
        <end position="256"/>
    </location>
</feature>
<dbReference type="EMBL" id="CASHTH010002007">
    <property type="protein sequence ID" value="CAI8023471.1"/>
    <property type="molecule type" value="Genomic_DNA"/>
</dbReference>
<dbReference type="Proteomes" id="UP001174909">
    <property type="component" value="Unassembled WGS sequence"/>
</dbReference>